<evidence type="ECO:0000313" key="2">
    <source>
        <dbReference type="Proteomes" id="UP000180246"/>
    </source>
</evidence>
<dbReference type="Proteomes" id="UP000180246">
    <property type="component" value="Unassembled WGS sequence"/>
</dbReference>
<organism evidence="1 2">
    <name type="scientific">Massilia timonae</name>
    <dbReference type="NCBI Taxonomy" id="47229"/>
    <lineage>
        <taxon>Bacteria</taxon>
        <taxon>Pseudomonadati</taxon>
        <taxon>Pseudomonadota</taxon>
        <taxon>Betaproteobacteria</taxon>
        <taxon>Burkholderiales</taxon>
        <taxon>Oxalobacteraceae</taxon>
        <taxon>Telluria group</taxon>
        <taxon>Massilia</taxon>
    </lineage>
</organism>
<dbReference type="RefSeq" id="WP_071361344.1">
    <property type="nucleotide sequence ID" value="NZ_DALZDZ010000034.1"/>
</dbReference>
<evidence type="ECO:0000313" key="1">
    <source>
        <dbReference type="EMBL" id="OIJ40332.1"/>
    </source>
</evidence>
<reference evidence="1 2" key="1">
    <citation type="submission" date="2014-10" db="EMBL/GenBank/DDBJ databases">
        <authorList>
            <person name="Seo M.-J."/>
            <person name="Seok Y.J."/>
            <person name="Cha I.-T."/>
        </authorList>
    </citation>
    <scope>NUCLEOTIDE SEQUENCE [LARGE SCALE GENOMIC DNA]</scope>
    <source>
        <strain evidence="1 2">NEU</strain>
    </source>
</reference>
<name>A0A1S2N7Q5_9BURK</name>
<comment type="caution">
    <text evidence="1">The sequence shown here is derived from an EMBL/GenBank/DDBJ whole genome shotgun (WGS) entry which is preliminary data.</text>
</comment>
<sequence>MQRYANRSGHSGVVAYELGTDSITVKFTGGDRYLYDVGSTGADHIARMRELAREGQGLSTYISQHVRDRYARKLD</sequence>
<protein>
    <recommendedName>
        <fullName evidence="3">KTSC domain protein</fullName>
    </recommendedName>
</protein>
<proteinExistence type="predicted"/>
<evidence type="ECO:0008006" key="3">
    <source>
        <dbReference type="Google" id="ProtNLM"/>
    </source>
</evidence>
<gene>
    <name evidence="1" type="ORF">LO55_2021</name>
</gene>
<accession>A0A1S2N7Q5</accession>
<dbReference type="EMBL" id="JRYB01000001">
    <property type="protein sequence ID" value="OIJ40332.1"/>
    <property type="molecule type" value="Genomic_DNA"/>
</dbReference>
<dbReference type="AlphaFoldDB" id="A0A1S2N7Q5"/>